<gene>
    <name evidence="3" type="ORF">SAMN05216223_104245</name>
</gene>
<keyword evidence="4" id="KW-1185">Reference proteome</keyword>
<dbReference type="PROSITE" id="PS51186">
    <property type="entry name" value="GNAT"/>
    <property type="match status" value="1"/>
</dbReference>
<dbReference type="InterPro" id="IPR000182">
    <property type="entry name" value="GNAT_dom"/>
</dbReference>
<dbReference type="Pfam" id="PF00583">
    <property type="entry name" value="Acetyltransf_1"/>
    <property type="match status" value="1"/>
</dbReference>
<dbReference type="Gene3D" id="3.40.630.30">
    <property type="match status" value="1"/>
</dbReference>
<evidence type="ECO:0000259" key="2">
    <source>
        <dbReference type="PROSITE" id="PS51186"/>
    </source>
</evidence>
<evidence type="ECO:0000256" key="1">
    <source>
        <dbReference type="SAM" id="MobiDB-lite"/>
    </source>
</evidence>
<dbReference type="Proteomes" id="UP000236754">
    <property type="component" value="Unassembled WGS sequence"/>
</dbReference>
<evidence type="ECO:0000313" key="4">
    <source>
        <dbReference type="Proteomes" id="UP000236754"/>
    </source>
</evidence>
<feature type="region of interest" description="Disordered" evidence="1">
    <location>
        <begin position="234"/>
        <end position="258"/>
    </location>
</feature>
<dbReference type="RefSeq" id="WP_235031977.1">
    <property type="nucleotide sequence ID" value="NZ_FNVU01000004.1"/>
</dbReference>
<keyword evidence="3" id="KW-0808">Transferase</keyword>
<name>A0A1H5Z1C2_9ACTN</name>
<dbReference type="AlphaFoldDB" id="A0A1H5Z1C2"/>
<feature type="domain" description="N-acetyltransferase" evidence="2">
    <location>
        <begin position="108"/>
        <end position="251"/>
    </location>
</feature>
<organism evidence="3 4">
    <name type="scientific">Actinacidiphila yanglinensis</name>
    <dbReference type="NCBI Taxonomy" id="310779"/>
    <lineage>
        <taxon>Bacteria</taxon>
        <taxon>Bacillati</taxon>
        <taxon>Actinomycetota</taxon>
        <taxon>Actinomycetes</taxon>
        <taxon>Kitasatosporales</taxon>
        <taxon>Streptomycetaceae</taxon>
        <taxon>Actinacidiphila</taxon>
    </lineage>
</organism>
<accession>A0A1H5Z1C2</accession>
<dbReference type="SUPFAM" id="SSF55729">
    <property type="entry name" value="Acyl-CoA N-acyltransferases (Nat)"/>
    <property type="match status" value="1"/>
</dbReference>
<proteinExistence type="predicted"/>
<protein>
    <submittedName>
        <fullName evidence="3">Acetyltransferase (GNAT) family protein</fullName>
    </submittedName>
</protein>
<evidence type="ECO:0000313" key="3">
    <source>
        <dbReference type="EMBL" id="SEG29850.1"/>
    </source>
</evidence>
<reference evidence="3 4" key="1">
    <citation type="submission" date="2016-10" db="EMBL/GenBank/DDBJ databases">
        <authorList>
            <person name="de Groot N.N."/>
        </authorList>
    </citation>
    <scope>NUCLEOTIDE SEQUENCE [LARGE SCALE GENOMIC DNA]</scope>
    <source>
        <strain evidence="3 4">CGMCC 4.2023</strain>
    </source>
</reference>
<dbReference type="EMBL" id="FNVU01000004">
    <property type="protein sequence ID" value="SEG29850.1"/>
    <property type="molecule type" value="Genomic_DNA"/>
</dbReference>
<dbReference type="InterPro" id="IPR016181">
    <property type="entry name" value="Acyl_CoA_acyltransferase"/>
</dbReference>
<sequence>MPAPAAALDPLVRWAAQEPGGASRVFIRGDAVAVAAPGLSGRDRLVVAGPAADAVPLVRVVLPRIGPGFRPFGDRALLRAVVAEVPGLAPVADFGWMQTDRPPDGPAEGAAWLTAADADETSALLDEAFPASYAYPGRCGPGERWAGVRTGGRLAAVAALAWCAPDVAFLAGVATAPSARGLGLGRTACAFLLREALADRPLAALVVDDANTPALRLYRALGLAYRPLAAAAQRAEPRSASSAPPETIRETSSTRSSR</sequence>
<dbReference type="GO" id="GO:0016747">
    <property type="term" value="F:acyltransferase activity, transferring groups other than amino-acyl groups"/>
    <property type="evidence" value="ECO:0007669"/>
    <property type="project" value="InterPro"/>
</dbReference>